<evidence type="ECO:0000313" key="1">
    <source>
        <dbReference type="EMBL" id="OMH82013.1"/>
    </source>
</evidence>
<keyword evidence="2" id="KW-1185">Reference proteome</keyword>
<name>A0A1R1PM51_ZANCU</name>
<dbReference type="EMBL" id="LSSK01000760">
    <property type="protein sequence ID" value="OMH82013.1"/>
    <property type="molecule type" value="Genomic_DNA"/>
</dbReference>
<dbReference type="Proteomes" id="UP000188320">
    <property type="component" value="Unassembled WGS sequence"/>
</dbReference>
<proteinExistence type="predicted"/>
<protein>
    <submittedName>
        <fullName evidence="1">Uncharacterized protein</fullName>
    </submittedName>
</protein>
<comment type="caution">
    <text evidence="1">The sequence shown here is derived from an EMBL/GenBank/DDBJ whole genome shotgun (WGS) entry which is preliminary data.</text>
</comment>
<accession>A0A1R1PM51</accession>
<evidence type="ECO:0000313" key="2">
    <source>
        <dbReference type="Proteomes" id="UP000188320"/>
    </source>
</evidence>
<reference evidence="2" key="1">
    <citation type="submission" date="2017-01" db="EMBL/GenBank/DDBJ databases">
        <authorList>
            <person name="Wang Y."/>
            <person name="White M."/>
            <person name="Kvist S."/>
            <person name="Moncalvo J.-M."/>
        </authorList>
    </citation>
    <scope>NUCLEOTIDE SEQUENCE [LARGE SCALE GENOMIC DNA]</scope>
    <source>
        <strain evidence="2">COL-18-3</strain>
    </source>
</reference>
<organism evidence="1 2">
    <name type="scientific">Zancudomyces culisetae</name>
    <name type="common">Gut fungus</name>
    <name type="synonym">Smittium culisetae</name>
    <dbReference type="NCBI Taxonomy" id="1213189"/>
    <lineage>
        <taxon>Eukaryota</taxon>
        <taxon>Fungi</taxon>
        <taxon>Fungi incertae sedis</taxon>
        <taxon>Zoopagomycota</taxon>
        <taxon>Kickxellomycotina</taxon>
        <taxon>Harpellomycetes</taxon>
        <taxon>Harpellales</taxon>
        <taxon>Legeriomycetaceae</taxon>
        <taxon>Zancudomyces</taxon>
    </lineage>
</organism>
<gene>
    <name evidence="1" type="ORF">AX774_g4526</name>
</gene>
<sequence>MFFLIIDTKLIELVVSTTGNFCRLTISPPPPPSAVCTNIVNVSFGFGSPRIVCDSAYPVSSTPSNFFFSVTLLRTDDDDDDDVNLNIDFDAVDSRLSESLRCLFWSPVSSNLYTTASDT</sequence>
<dbReference type="AlphaFoldDB" id="A0A1R1PM51"/>